<evidence type="ECO:0000256" key="5">
    <source>
        <dbReference type="ARBA" id="ARBA00022801"/>
    </source>
</evidence>
<dbReference type="PANTHER" id="PTHR30134:SF2">
    <property type="entry name" value="HYDROGENASE MATURATION FACTOR HYPB"/>
    <property type="match status" value="1"/>
</dbReference>
<gene>
    <name evidence="10" type="ordered locus">Ctha_1150</name>
</gene>
<evidence type="ECO:0000256" key="8">
    <source>
        <dbReference type="SAM" id="MobiDB-lite"/>
    </source>
</evidence>
<evidence type="ECO:0000256" key="4">
    <source>
        <dbReference type="ARBA" id="ARBA00022741"/>
    </source>
</evidence>
<dbReference type="GO" id="GO:0051604">
    <property type="term" value="P:protein maturation"/>
    <property type="evidence" value="ECO:0007669"/>
    <property type="project" value="InterPro"/>
</dbReference>
<dbReference type="EMBL" id="CP001100">
    <property type="protein sequence ID" value="ACF13614.1"/>
    <property type="molecule type" value="Genomic_DNA"/>
</dbReference>
<evidence type="ECO:0000256" key="3">
    <source>
        <dbReference type="ARBA" id="ARBA00022723"/>
    </source>
</evidence>
<organism evidence="10 11">
    <name type="scientific">Chloroherpeton thalassium (strain ATCC 35110 / GB-78)</name>
    <dbReference type="NCBI Taxonomy" id="517418"/>
    <lineage>
        <taxon>Bacteria</taxon>
        <taxon>Pseudomonadati</taxon>
        <taxon>Chlorobiota</taxon>
        <taxon>Chlorobiia</taxon>
        <taxon>Chlorobiales</taxon>
        <taxon>Chloroherpetonaceae</taxon>
        <taxon>Chloroherpeton</taxon>
    </lineage>
</organism>
<dbReference type="OrthoDB" id="9802035at2"/>
<keyword evidence="4" id="KW-0547">Nucleotide-binding</keyword>
<dbReference type="eggNOG" id="COG0378">
    <property type="taxonomic scope" value="Bacteria"/>
</dbReference>
<dbReference type="KEGG" id="cts:Ctha_1150"/>
<dbReference type="GO" id="GO:0005525">
    <property type="term" value="F:GTP binding"/>
    <property type="evidence" value="ECO:0007669"/>
    <property type="project" value="UniProtKB-KW"/>
</dbReference>
<dbReference type="InterPro" id="IPR004392">
    <property type="entry name" value="Hyd_mat_HypB"/>
</dbReference>
<dbReference type="AlphaFoldDB" id="B3QYI6"/>
<dbReference type="RefSeq" id="WP_012499698.1">
    <property type="nucleotide sequence ID" value="NC_011026.1"/>
</dbReference>
<evidence type="ECO:0000313" key="11">
    <source>
        <dbReference type="Proteomes" id="UP000001208"/>
    </source>
</evidence>
<feature type="compositionally biased region" description="Basic residues" evidence="8">
    <location>
        <begin position="45"/>
        <end position="81"/>
    </location>
</feature>
<dbReference type="GO" id="GO:0003924">
    <property type="term" value="F:GTPase activity"/>
    <property type="evidence" value="ECO:0007669"/>
    <property type="project" value="InterPro"/>
</dbReference>
<keyword evidence="6" id="KW-0862">Zinc</keyword>
<dbReference type="GO" id="GO:0008270">
    <property type="term" value="F:zinc ion binding"/>
    <property type="evidence" value="ECO:0007669"/>
    <property type="project" value="TreeGrafter"/>
</dbReference>
<dbReference type="Pfam" id="PF02492">
    <property type="entry name" value="cobW"/>
    <property type="match status" value="1"/>
</dbReference>
<evidence type="ECO:0000256" key="6">
    <source>
        <dbReference type="ARBA" id="ARBA00022833"/>
    </source>
</evidence>
<keyword evidence="3" id="KW-0479">Metal-binding</keyword>
<evidence type="ECO:0000256" key="7">
    <source>
        <dbReference type="ARBA" id="ARBA00023134"/>
    </source>
</evidence>
<dbReference type="CDD" id="cd05390">
    <property type="entry name" value="HypB"/>
    <property type="match status" value="1"/>
</dbReference>
<keyword evidence="5" id="KW-0378">Hydrolase</keyword>
<reference evidence="10 11" key="1">
    <citation type="submission" date="2008-06" db="EMBL/GenBank/DDBJ databases">
        <title>Complete sequence of Chloroherpeton thalassium ATCC 35110.</title>
        <authorList>
            <consortium name="US DOE Joint Genome Institute"/>
            <person name="Lucas S."/>
            <person name="Copeland A."/>
            <person name="Lapidus A."/>
            <person name="Glavina del Rio T."/>
            <person name="Dalin E."/>
            <person name="Tice H."/>
            <person name="Bruce D."/>
            <person name="Goodwin L."/>
            <person name="Pitluck S."/>
            <person name="Schmutz J."/>
            <person name="Larimer F."/>
            <person name="Land M."/>
            <person name="Hauser L."/>
            <person name="Kyrpides N."/>
            <person name="Mikhailova N."/>
            <person name="Liu Z."/>
            <person name="Li T."/>
            <person name="Zhao F."/>
            <person name="Overmann J."/>
            <person name="Bryant D.A."/>
            <person name="Richardson P."/>
        </authorList>
    </citation>
    <scope>NUCLEOTIDE SEQUENCE [LARGE SCALE GENOMIC DNA]</scope>
    <source>
        <strain evidence="11">ATCC 35110 / GB-78</strain>
    </source>
</reference>
<accession>B3QYI6</accession>
<dbReference type="NCBIfam" id="TIGR00073">
    <property type="entry name" value="hypB"/>
    <property type="match status" value="1"/>
</dbReference>
<dbReference type="PANTHER" id="PTHR30134">
    <property type="entry name" value="HYDROGENASE PROTEIN ASSEMBLY PROTEIN, NICKEL CHAPERONE"/>
    <property type="match status" value="1"/>
</dbReference>
<evidence type="ECO:0000259" key="9">
    <source>
        <dbReference type="Pfam" id="PF02492"/>
    </source>
</evidence>
<protein>
    <submittedName>
        <fullName evidence="10">Hydrogenase accessory protein HypB</fullName>
    </submittedName>
</protein>
<keyword evidence="2" id="KW-0533">Nickel</keyword>
<keyword evidence="7" id="KW-0342">GTP-binding</keyword>
<dbReference type="HOGENOM" id="CLU_056148_1_0_10"/>
<evidence type="ECO:0000313" key="10">
    <source>
        <dbReference type="EMBL" id="ACF13614.1"/>
    </source>
</evidence>
<proteinExistence type="inferred from homology"/>
<dbReference type="STRING" id="517418.Ctha_1150"/>
<dbReference type="InterPro" id="IPR003495">
    <property type="entry name" value="CobW/HypB/UreG_nucleotide-bd"/>
</dbReference>
<keyword evidence="11" id="KW-1185">Reference proteome</keyword>
<name>B3QYI6_CHLT3</name>
<feature type="region of interest" description="Disordered" evidence="8">
    <location>
        <begin position="36"/>
        <end position="90"/>
    </location>
</feature>
<dbReference type="InterPro" id="IPR027417">
    <property type="entry name" value="P-loop_NTPase"/>
</dbReference>
<comment type="similarity">
    <text evidence="1">Belongs to the SIMIBI class G3E GTPase family. HypB/HupM subfamily.</text>
</comment>
<evidence type="ECO:0000256" key="2">
    <source>
        <dbReference type="ARBA" id="ARBA00022596"/>
    </source>
</evidence>
<evidence type="ECO:0000256" key="1">
    <source>
        <dbReference type="ARBA" id="ARBA00006211"/>
    </source>
</evidence>
<dbReference type="SUPFAM" id="SSF52540">
    <property type="entry name" value="P-loop containing nucleoside triphosphate hydrolases"/>
    <property type="match status" value="1"/>
</dbReference>
<feature type="domain" description="CobW/HypB/UreG nucleotide-binding" evidence="9">
    <location>
        <begin position="120"/>
        <end position="279"/>
    </location>
</feature>
<sequence>MCDTCGCNQPGSAVTIRKPGEMKACDCDGNCEQDCHEHDHEHGHEHHHHEHGHGHHHHHDHEHGHEHHHHEHGHGHHHHHDHEHSHSRTVEIEQDVLLKNNLLAERNRGYFEAKGIFALNLVSSPGSGKTTFLEKTISDLKETVNFAVIEGDQQSMRDADRIHATGVPVVQVNTGKGCHLDADMVNRSIKEMELAQDSVLLIENVGNLVCPALFDLGEAMKIVVISVTEGDDKPQKYPTMFDAAEICIINKIDLLPYVEFDVEKCRQYALEVNHHLKFFEVSAKTGEGMKDWEEWLTAKAKESEQA</sequence>
<dbReference type="Proteomes" id="UP000001208">
    <property type="component" value="Chromosome"/>
</dbReference>
<dbReference type="GO" id="GO:0016151">
    <property type="term" value="F:nickel cation binding"/>
    <property type="evidence" value="ECO:0007669"/>
    <property type="project" value="InterPro"/>
</dbReference>
<dbReference type="Gene3D" id="3.40.50.300">
    <property type="entry name" value="P-loop containing nucleotide triphosphate hydrolases"/>
    <property type="match status" value="1"/>
</dbReference>